<keyword evidence="3" id="KW-1185">Reference proteome</keyword>
<proteinExistence type="predicted"/>
<name>A0A834YW76_TETSI</name>
<gene>
    <name evidence="2" type="ORF">HHK36_019911</name>
</gene>
<dbReference type="Proteomes" id="UP000655225">
    <property type="component" value="Unassembled WGS sequence"/>
</dbReference>
<dbReference type="AlphaFoldDB" id="A0A834YW76"/>
<sequence length="309" mass="34323">MEKCFIENGHITHGHFSHGEKLTALRKTAPKSTLPKLTAISEIWAATSVIQPFSLEQMLYTAYMPLSGKRGFDIDLNLRLGLPSEVEESENPTENRGFSACSDVGEADYQAASSLQQLFEATTTYSEVKDFARRLNSSSSELQTNNYTILQCRVFNFIMDFPPIDEADISHCIKHQRIFSLIFLTETQRKQSIIGLNPVIQGQLISPFEPSHRKQALKFIISKQNISYSSSFDILKPSLPFGIYATPGEEFKDSIGPITARSITSNFAHVAIPDTEPLATDASGHRDTDASSSQSPPHIMLDFLTAILT</sequence>
<reference evidence="2 3" key="1">
    <citation type="submission" date="2020-04" db="EMBL/GenBank/DDBJ databases">
        <title>Plant Genome Project.</title>
        <authorList>
            <person name="Zhang R.-G."/>
        </authorList>
    </citation>
    <scope>NUCLEOTIDE SEQUENCE [LARGE SCALE GENOMIC DNA]</scope>
    <source>
        <strain evidence="2">YNK0</strain>
        <tissue evidence="2">Leaf</tissue>
    </source>
</reference>
<organism evidence="2 3">
    <name type="scientific">Tetracentron sinense</name>
    <name type="common">Spur-leaf</name>
    <dbReference type="NCBI Taxonomy" id="13715"/>
    <lineage>
        <taxon>Eukaryota</taxon>
        <taxon>Viridiplantae</taxon>
        <taxon>Streptophyta</taxon>
        <taxon>Embryophyta</taxon>
        <taxon>Tracheophyta</taxon>
        <taxon>Spermatophyta</taxon>
        <taxon>Magnoliopsida</taxon>
        <taxon>Trochodendrales</taxon>
        <taxon>Trochodendraceae</taxon>
        <taxon>Tetracentron</taxon>
    </lineage>
</organism>
<evidence type="ECO:0000313" key="2">
    <source>
        <dbReference type="EMBL" id="KAF8393713.1"/>
    </source>
</evidence>
<accession>A0A834YW76</accession>
<comment type="caution">
    <text evidence="2">The sequence shown here is derived from an EMBL/GenBank/DDBJ whole genome shotgun (WGS) entry which is preliminary data.</text>
</comment>
<feature type="region of interest" description="Disordered" evidence="1">
    <location>
        <begin position="277"/>
        <end position="297"/>
    </location>
</feature>
<evidence type="ECO:0000256" key="1">
    <source>
        <dbReference type="SAM" id="MobiDB-lite"/>
    </source>
</evidence>
<dbReference type="OrthoDB" id="1937665at2759"/>
<protein>
    <submittedName>
        <fullName evidence="2">Uncharacterized protein</fullName>
    </submittedName>
</protein>
<dbReference type="EMBL" id="JABCRI010000014">
    <property type="protein sequence ID" value="KAF8393713.1"/>
    <property type="molecule type" value="Genomic_DNA"/>
</dbReference>
<evidence type="ECO:0000313" key="3">
    <source>
        <dbReference type="Proteomes" id="UP000655225"/>
    </source>
</evidence>